<sequence>MTIPPSPLSSVAGLKTVLLPNPVNWTFATVLVVISRLAMLTGLSLSLSQSTYSPMTTVTDESSSQQQVIGQSWLQRSISEPASFSSRDHGDLLLAPGAVLADGFLFLAEHAPIFWGSPGLQGAIVLGVGQHFGGSQWTTPKAEVKLQFPLLLAHRPPSRCVDHIQKRKVNHQAISSLYTCSVMHAMD</sequence>
<organism evidence="2 3">
    <name type="scientific">Sordaria brevicollis</name>
    <dbReference type="NCBI Taxonomy" id="83679"/>
    <lineage>
        <taxon>Eukaryota</taxon>
        <taxon>Fungi</taxon>
        <taxon>Dikarya</taxon>
        <taxon>Ascomycota</taxon>
        <taxon>Pezizomycotina</taxon>
        <taxon>Sordariomycetes</taxon>
        <taxon>Sordariomycetidae</taxon>
        <taxon>Sordariales</taxon>
        <taxon>Sordariaceae</taxon>
        <taxon>Sordaria</taxon>
    </lineage>
</organism>
<evidence type="ECO:0000313" key="3">
    <source>
        <dbReference type="Proteomes" id="UP001281003"/>
    </source>
</evidence>
<dbReference type="AlphaFoldDB" id="A0AAE0UGH2"/>
<proteinExistence type="predicted"/>
<keyword evidence="1" id="KW-1133">Transmembrane helix</keyword>
<dbReference type="Proteomes" id="UP001281003">
    <property type="component" value="Unassembled WGS sequence"/>
</dbReference>
<evidence type="ECO:0000256" key="1">
    <source>
        <dbReference type="SAM" id="Phobius"/>
    </source>
</evidence>
<accession>A0AAE0UGH2</accession>
<reference evidence="2" key="1">
    <citation type="journal article" date="2023" name="Mol. Phylogenet. Evol.">
        <title>Genome-scale phylogeny and comparative genomics of the fungal order Sordariales.</title>
        <authorList>
            <person name="Hensen N."/>
            <person name="Bonometti L."/>
            <person name="Westerberg I."/>
            <person name="Brannstrom I.O."/>
            <person name="Guillou S."/>
            <person name="Cros-Aarteil S."/>
            <person name="Calhoun S."/>
            <person name="Haridas S."/>
            <person name="Kuo A."/>
            <person name="Mondo S."/>
            <person name="Pangilinan J."/>
            <person name="Riley R."/>
            <person name="LaButti K."/>
            <person name="Andreopoulos B."/>
            <person name="Lipzen A."/>
            <person name="Chen C."/>
            <person name="Yan M."/>
            <person name="Daum C."/>
            <person name="Ng V."/>
            <person name="Clum A."/>
            <person name="Steindorff A."/>
            <person name="Ohm R.A."/>
            <person name="Martin F."/>
            <person name="Silar P."/>
            <person name="Natvig D.O."/>
            <person name="Lalanne C."/>
            <person name="Gautier V."/>
            <person name="Ament-Velasquez S.L."/>
            <person name="Kruys A."/>
            <person name="Hutchinson M.I."/>
            <person name="Powell A.J."/>
            <person name="Barry K."/>
            <person name="Miller A.N."/>
            <person name="Grigoriev I.V."/>
            <person name="Debuchy R."/>
            <person name="Gladieux P."/>
            <person name="Hiltunen Thoren M."/>
            <person name="Johannesson H."/>
        </authorList>
    </citation>
    <scope>NUCLEOTIDE SEQUENCE</scope>
    <source>
        <strain evidence="2">FGSC 1904</strain>
    </source>
</reference>
<name>A0AAE0UGH2_SORBR</name>
<comment type="caution">
    <text evidence="2">The sequence shown here is derived from an EMBL/GenBank/DDBJ whole genome shotgun (WGS) entry which is preliminary data.</text>
</comment>
<gene>
    <name evidence="2" type="ORF">B0T20DRAFT_1876</name>
</gene>
<feature type="transmembrane region" description="Helical" evidence="1">
    <location>
        <begin position="25"/>
        <end position="45"/>
    </location>
</feature>
<keyword evidence="1" id="KW-0472">Membrane</keyword>
<protein>
    <submittedName>
        <fullName evidence="2">Uncharacterized protein</fullName>
    </submittedName>
</protein>
<keyword evidence="1" id="KW-0812">Transmembrane</keyword>
<reference evidence="2" key="2">
    <citation type="submission" date="2023-07" db="EMBL/GenBank/DDBJ databases">
        <authorList>
            <consortium name="Lawrence Berkeley National Laboratory"/>
            <person name="Haridas S."/>
            <person name="Hensen N."/>
            <person name="Bonometti L."/>
            <person name="Westerberg I."/>
            <person name="Brannstrom I.O."/>
            <person name="Guillou S."/>
            <person name="Cros-Aarteil S."/>
            <person name="Calhoun S."/>
            <person name="Kuo A."/>
            <person name="Mondo S."/>
            <person name="Pangilinan J."/>
            <person name="Riley R."/>
            <person name="LaButti K."/>
            <person name="Andreopoulos B."/>
            <person name="Lipzen A."/>
            <person name="Chen C."/>
            <person name="Yanf M."/>
            <person name="Daum C."/>
            <person name="Ng V."/>
            <person name="Clum A."/>
            <person name="Steindorff A."/>
            <person name="Ohm R."/>
            <person name="Martin F."/>
            <person name="Silar P."/>
            <person name="Natvig D."/>
            <person name="Lalanne C."/>
            <person name="Gautier V."/>
            <person name="Ament-velasquez S.L."/>
            <person name="Kruys A."/>
            <person name="Hutchinson M.I."/>
            <person name="Powell A.J."/>
            <person name="Barry K."/>
            <person name="Miller A.N."/>
            <person name="Grigoriev I.V."/>
            <person name="Debuchy R."/>
            <person name="Gladieux P."/>
            <person name="Thoren M.H."/>
            <person name="Johannesson H."/>
        </authorList>
    </citation>
    <scope>NUCLEOTIDE SEQUENCE</scope>
    <source>
        <strain evidence="2">FGSC 1904</strain>
    </source>
</reference>
<keyword evidence="3" id="KW-1185">Reference proteome</keyword>
<evidence type="ECO:0000313" key="2">
    <source>
        <dbReference type="EMBL" id="KAK3402534.1"/>
    </source>
</evidence>
<dbReference type="EMBL" id="JAUTDP010000001">
    <property type="protein sequence ID" value="KAK3402534.1"/>
    <property type="molecule type" value="Genomic_DNA"/>
</dbReference>